<feature type="compositionally biased region" description="Polar residues" evidence="1">
    <location>
        <begin position="278"/>
        <end position="291"/>
    </location>
</feature>
<dbReference type="SUPFAM" id="SSF111331">
    <property type="entry name" value="NAD kinase/diacylglycerol kinase-like"/>
    <property type="match status" value="1"/>
</dbReference>
<feature type="domain" description="DAGKc" evidence="2">
    <location>
        <begin position="536"/>
        <end position="640"/>
    </location>
</feature>
<dbReference type="PANTHER" id="PTHR11255">
    <property type="entry name" value="DIACYLGLYCEROL KINASE"/>
    <property type="match status" value="1"/>
</dbReference>
<dbReference type="InterPro" id="IPR017438">
    <property type="entry name" value="ATP-NAD_kinase_N"/>
</dbReference>
<dbReference type="PANTHER" id="PTHR11255:SF112">
    <property type="entry name" value="DIACYLGLYCEROL KINASE"/>
    <property type="match status" value="1"/>
</dbReference>
<evidence type="ECO:0000313" key="4">
    <source>
        <dbReference type="Proteomes" id="UP001627284"/>
    </source>
</evidence>
<dbReference type="InterPro" id="IPR001206">
    <property type="entry name" value="Diacylglycerol_kinase_cat_dom"/>
</dbReference>
<dbReference type="InterPro" id="IPR037607">
    <property type="entry name" value="DGK"/>
</dbReference>
<sequence>MVDTSLTSLNESICAFRQQFDFLQSSHSTPRQIPDSVFLPRFSGDNPAVWVLQAEKYFAFHNILSEHKLSLASFYFDGDALEWYRWLFRNKQLAGWDHFVDKVLIRFRSRTRDTYNEFVSIPKQHEAAENYITNSYSPQYLNEHSDRNKPSLAHTLFNEMSDGETNCFRDETMVLPETQVCHLSEQDNISVSLEVSYDLLAENSEVDHMFDKMPETCNEVDSLDNTSVGSNIDTFDYMDSRPISSIPSLYDQMVSNPNLSNNPTKDEALGFPNKPLSELSQYDNDQSSREGGQNVRPISYETPPPQEYPTNLLLSAFGAHTAHSMNTFFMREVVDNAKLMEAITAAKYRNVVVVGEEYNNCELLDDLGLFAMDEETIKYFSMRTTRVFDNNLWSSCVIGCGHKVARSLIGDPNFSWTVIFKEFVLKDVDETVDNTSPFFTNIYLLVDDIPTSGSTIGWNARLAWLTVGMVVHSAHRHKPQASKLVHNGNNSEMLELMTDSESEHNHIHKNFYILTYILDPNASSNNLRLLDVHTCPVLVLINSKCGGQLGEELLRTFRHLLNKYKVFDLGDEAPNSVLRRLYLNIERLKGHGDRFSAEIDERMRIIVAVGDGTAGWLLGVVCDLILSQQPTIATVPLETGKEILFLENWFPITDAVGIHLNFNLDSGICCRVICHFRCVMILVKVGKVITEEIGVMPISLLLLEDSIELHFASDHFLGILLLDGKVLSNFTIETLQQVEVATIQIIEKVVDRFHDLNLEDKVLNWDGGIVMNRVQPNVDTNVIQVVIGLTRAIGPRTRNRVRLIWDPG</sequence>
<evidence type="ECO:0000259" key="2">
    <source>
        <dbReference type="Pfam" id="PF00781"/>
    </source>
</evidence>
<dbReference type="Proteomes" id="UP001627284">
    <property type="component" value="Unassembled WGS sequence"/>
</dbReference>
<dbReference type="Gene3D" id="3.40.50.10330">
    <property type="entry name" value="Probable inorganic polyphosphate/atp-NAD kinase, domain 1"/>
    <property type="match status" value="1"/>
</dbReference>
<dbReference type="InterPro" id="IPR016064">
    <property type="entry name" value="NAD/diacylglycerol_kinase_sf"/>
</dbReference>
<feature type="region of interest" description="Disordered" evidence="1">
    <location>
        <begin position="254"/>
        <end position="304"/>
    </location>
</feature>
<evidence type="ECO:0000313" key="3">
    <source>
        <dbReference type="EMBL" id="KAL3379475.1"/>
    </source>
</evidence>
<organism evidence="3 4">
    <name type="scientific">Solanum stoloniferum</name>
    <dbReference type="NCBI Taxonomy" id="62892"/>
    <lineage>
        <taxon>Eukaryota</taxon>
        <taxon>Viridiplantae</taxon>
        <taxon>Streptophyta</taxon>
        <taxon>Embryophyta</taxon>
        <taxon>Tracheophyta</taxon>
        <taxon>Spermatophyta</taxon>
        <taxon>Magnoliopsida</taxon>
        <taxon>eudicotyledons</taxon>
        <taxon>Gunneridae</taxon>
        <taxon>Pentapetalae</taxon>
        <taxon>asterids</taxon>
        <taxon>lamiids</taxon>
        <taxon>Solanales</taxon>
        <taxon>Solanaceae</taxon>
        <taxon>Solanoideae</taxon>
        <taxon>Solaneae</taxon>
        <taxon>Solanum</taxon>
    </lineage>
</organism>
<dbReference type="EMBL" id="JBJKTR010000001">
    <property type="protein sequence ID" value="KAL3379475.1"/>
    <property type="molecule type" value="Genomic_DNA"/>
</dbReference>
<proteinExistence type="predicted"/>
<dbReference type="Pfam" id="PF00781">
    <property type="entry name" value="DAGK_cat"/>
    <property type="match status" value="1"/>
</dbReference>
<protein>
    <recommendedName>
        <fullName evidence="2">DAGKc domain-containing protein</fullName>
    </recommendedName>
</protein>
<evidence type="ECO:0000256" key="1">
    <source>
        <dbReference type="SAM" id="MobiDB-lite"/>
    </source>
</evidence>
<reference evidence="3 4" key="1">
    <citation type="submission" date="2024-05" db="EMBL/GenBank/DDBJ databases">
        <title>De novo assembly of an allotetraploid wild potato.</title>
        <authorList>
            <person name="Hosaka A.J."/>
        </authorList>
    </citation>
    <scope>NUCLEOTIDE SEQUENCE [LARGE SCALE GENOMIC DNA]</scope>
    <source>
        <tissue evidence="3">Young leaves</tissue>
    </source>
</reference>
<gene>
    <name evidence="3" type="ORF">AABB24_000261</name>
</gene>
<feature type="compositionally biased region" description="Polar residues" evidence="1">
    <location>
        <begin position="254"/>
        <end position="263"/>
    </location>
</feature>
<comment type="caution">
    <text evidence="3">The sequence shown here is derived from an EMBL/GenBank/DDBJ whole genome shotgun (WGS) entry which is preliminary data.</text>
</comment>
<dbReference type="AlphaFoldDB" id="A0ABD2VEB9"/>
<keyword evidence="4" id="KW-1185">Reference proteome</keyword>
<name>A0ABD2VEB9_9SOLN</name>
<accession>A0ABD2VEB9</accession>